<proteinExistence type="predicted"/>
<protein>
    <recommendedName>
        <fullName evidence="4">DUF4252 domain-containing protein</fullName>
    </recommendedName>
</protein>
<dbReference type="RefSeq" id="WP_131330663.1">
    <property type="nucleotide sequence ID" value="NZ_CP044016.1"/>
</dbReference>
<feature type="signal peptide" evidence="1">
    <location>
        <begin position="1"/>
        <end position="21"/>
    </location>
</feature>
<evidence type="ECO:0000313" key="2">
    <source>
        <dbReference type="EMBL" id="QES89729.1"/>
    </source>
</evidence>
<dbReference type="Proteomes" id="UP000292424">
    <property type="component" value="Chromosome"/>
</dbReference>
<sequence length="175" mass="20091">MKKNILWLLILSFLISCNSPAPLEYFSRCVLSTSYIEHFGAGEIRSILALPPMVFNEKTKNLDSATYQKVIAEKIAVNKASLDKIKALKETTDAKNMMETSVGVYNLVIQDQETKYMQLAKWKDEHQMNDSLLFIKAIELLDKDEKTVQNQLDLLWGYGKMYADHHQLDLSNTKK</sequence>
<dbReference type="OrthoDB" id="1191109at2"/>
<evidence type="ECO:0008006" key="4">
    <source>
        <dbReference type="Google" id="ProtNLM"/>
    </source>
</evidence>
<dbReference type="KEGG" id="arac:E0W69_014020"/>
<evidence type="ECO:0000313" key="3">
    <source>
        <dbReference type="Proteomes" id="UP000292424"/>
    </source>
</evidence>
<accession>A0A5P2G672</accession>
<reference evidence="2 3" key="1">
    <citation type="submission" date="2019-09" db="EMBL/GenBank/DDBJ databases">
        <title>Complete genome sequence of Arachidicoccus sp. B3-10 isolated from apple orchard soil.</title>
        <authorList>
            <person name="Kim H.S."/>
            <person name="Han K.-I."/>
            <person name="Suh M.K."/>
            <person name="Lee K.C."/>
            <person name="Eom M.K."/>
            <person name="Kim J.-S."/>
            <person name="Kang S.W."/>
            <person name="Sin Y."/>
            <person name="Lee J.-S."/>
        </authorList>
    </citation>
    <scope>NUCLEOTIDE SEQUENCE [LARGE SCALE GENOMIC DNA]</scope>
    <source>
        <strain evidence="2 3">B3-10</strain>
    </source>
</reference>
<dbReference type="AlphaFoldDB" id="A0A5P2G672"/>
<keyword evidence="1" id="KW-0732">Signal</keyword>
<evidence type="ECO:0000256" key="1">
    <source>
        <dbReference type="SAM" id="SignalP"/>
    </source>
</evidence>
<feature type="chain" id="PRO_5024299169" description="DUF4252 domain-containing protein" evidence="1">
    <location>
        <begin position="22"/>
        <end position="175"/>
    </location>
</feature>
<name>A0A5P2G672_9BACT</name>
<keyword evidence="3" id="KW-1185">Reference proteome</keyword>
<organism evidence="2 3">
    <name type="scientific">Rhizosphaericola mali</name>
    <dbReference type="NCBI Taxonomy" id="2545455"/>
    <lineage>
        <taxon>Bacteria</taxon>
        <taxon>Pseudomonadati</taxon>
        <taxon>Bacteroidota</taxon>
        <taxon>Chitinophagia</taxon>
        <taxon>Chitinophagales</taxon>
        <taxon>Chitinophagaceae</taxon>
        <taxon>Rhizosphaericola</taxon>
    </lineage>
</organism>
<dbReference type="EMBL" id="CP044016">
    <property type="protein sequence ID" value="QES89729.1"/>
    <property type="molecule type" value="Genomic_DNA"/>
</dbReference>
<dbReference type="PROSITE" id="PS51257">
    <property type="entry name" value="PROKAR_LIPOPROTEIN"/>
    <property type="match status" value="1"/>
</dbReference>
<gene>
    <name evidence="2" type="ORF">E0W69_014020</name>
</gene>